<dbReference type="SUPFAM" id="SSF55486">
    <property type="entry name" value="Metalloproteases ('zincins'), catalytic domain"/>
    <property type="match status" value="1"/>
</dbReference>
<feature type="region of interest" description="Disordered" evidence="1">
    <location>
        <begin position="384"/>
        <end position="477"/>
    </location>
</feature>
<proteinExistence type="predicted"/>
<reference evidence="2 3" key="1">
    <citation type="submission" date="2017-08" db="EMBL/GenBank/DDBJ databases">
        <title>Acidophilic green algal genome provides insights into adaptation to an acidic environment.</title>
        <authorList>
            <person name="Hirooka S."/>
            <person name="Hirose Y."/>
            <person name="Kanesaki Y."/>
            <person name="Higuchi S."/>
            <person name="Fujiwara T."/>
            <person name="Onuma R."/>
            <person name="Era A."/>
            <person name="Ohbayashi R."/>
            <person name="Uzuka A."/>
            <person name="Nozaki H."/>
            <person name="Yoshikawa H."/>
            <person name="Miyagishima S.Y."/>
        </authorList>
    </citation>
    <scope>NUCLEOTIDE SEQUENCE [LARGE SCALE GENOMIC DNA]</scope>
    <source>
        <strain evidence="2 3">NIES-2499</strain>
    </source>
</reference>
<name>A0A250X8J6_9CHLO</name>
<gene>
    <name evidence="2" type="ORF">CEUSTIGMA_g6652.t1</name>
</gene>
<evidence type="ECO:0000313" key="3">
    <source>
        <dbReference type="Proteomes" id="UP000232323"/>
    </source>
</evidence>
<dbReference type="Gene3D" id="2.60.40.780">
    <property type="entry name" value="von Hippel-Lindau disease tumour suppressor, beta domain"/>
    <property type="match status" value="1"/>
</dbReference>
<evidence type="ECO:0000256" key="1">
    <source>
        <dbReference type="SAM" id="MobiDB-lite"/>
    </source>
</evidence>
<feature type="compositionally biased region" description="Basic and acidic residues" evidence="1">
    <location>
        <begin position="424"/>
        <end position="433"/>
    </location>
</feature>
<evidence type="ECO:0008006" key="4">
    <source>
        <dbReference type="Google" id="ProtNLM"/>
    </source>
</evidence>
<dbReference type="Gene3D" id="3.40.390.10">
    <property type="entry name" value="Collagenase (Catalytic Domain)"/>
    <property type="match status" value="1"/>
</dbReference>
<dbReference type="AlphaFoldDB" id="A0A250X8J6"/>
<dbReference type="InterPro" id="IPR036208">
    <property type="entry name" value="VHL_sf"/>
</dbReference>
<dbReference type="EMBL" id="BEGY01000040">
    <property type="protein sequence ID" value="GAX79212.1"/>
    <property type="molecule type" value="Genomic_DNA"/>
</dbReference>
<organism evidence="2 3">
    <name type="scientific">Chlamydomonas eustigma</name>
    <dbReference type="NCBI Taxonomy" id="1157962"/>
    <lineage>
        <taxon>Eukaryota</taxon>
        <taxon>Viridiplantae</taxon>
        <taxon>Chlorophyta</taxon>
        <taxon>core chlorophytes</taxon>
        <taxon>Chlorophyceae</taxon>
        <taxon>CS clade</taxon>
        <taxon>Chlamydomonadales</taxon>
        <taxon>Chlamydomonadaceae</taxon>
        <taxon>Chlamydomonas</taxon>
    </lineage>
</organism>
<dbReference type="Proteomes" id="UP000232323">
    <property type="component" value="Unassembled WGS sequence"/>
</dbReference>
<dbReference type="OrthoDB" id="6132182at2759"/>
<dbReference type="InterPro" id="IPR037140">
    <property type="entry name" value="VHL_beta_dom_sf"/>
</dbReference>
<accession>A0A250X8J6</accession>
<keyword evidence="3" id="KW-1185">Reference proteome</keyword>
<dbReference type="GO" id="GO:0008237">
    <property type="term" value="F:metallopeptidase activity"/>
    <property type="evidence" value="ECO:0007669"/>
    <property type="project" value="InterPro"/>
</dbReference>
<feature type="region of interest" description="Disordered" evidence="1">
    <location>
        <begin position="492"/>
        <end position="517"/>
    </location>
</feature>
<feature type="region of interest" description="Disordered" evidence="1">
    <location>
        <begin position="539"/>
        <end position="578"/>
    </location>
</feature>
<dbReference type="InterPro" id="IPR024079">
    <property type="entry name" value="MetalloPept_cat_dom_sf"/>
</dbReference>
<protein>
    <recommendedName>
        <fullName evidence="4">von Hippel-Lindau disease tumour suppressor beta domain-containing protein</fullName>
    </recommendedName>
</protein>
<sequence length="659" mass="71529">MKATHTCTIEASKEAIISARRSLLCLIMSISHPSNRSGPLQPSAPLSLLKRSSHKHISEYRGQKSVATFHIFVNLTEEPAELYWFHDGGQVKHGSIQPGSNLYIGTYTFHQWKVQDLTGRLLGVYAGDSATITILTNGCCIQRNSSLPELEKELETGGNGTFRKRGSVLGFPIWAYDCVCQEAVERMQHITARMLENSPPEVVKNMRDAEAALGIIGKDQGLTDLPPHQFMRFMEGRDLNATSRGLGGTLSIPLTSVGEENLTMKDDRMYPCQSIYVHELGHAVLNLGLIPEHHRALCEAYEAAVHAKLYPDSIYMMSNEQEYFATGAEAWFASTIRTDVNGGMNTREKLKEHDPALAHLLLQAFGDGSWRYVHDCPHKLRMPTKEDREYRKKPNASLTGRDTGFEEPQRAPSLKNASSFVKPLLDKDRDDSAHATSSKLAPHPEASTAQLTLKEGKEPSVGTGSEATPLYRSGSEATPLYRSPCVAEDHNASERPACTSSDVSAERGSQKSQAAGGQLVGSYKRGSCWEAVLSLPYPSTVSPGQHSRSAKRIAKSEAVERSSVAPQEEEGGERGNAAGAQPEYSCQVGLCSCCCCFGAVGPVPAPSAAPTMTASPKSTWPSVNGGCSPSSAFMSYWIGGVWGACCLCGNRRKGGDKET</sequence>
<evidence type="ECO:0000313" key="2">
    <source>
        <dbReference type="EMBL" id="GAX79212.1"/>
    </source>
</evidence>
<comment type="caution">
    <text evidence="2">The sequence shown here is derived from an EMBL/GenBank/DDBJ whole genome shotgun (WGS) entry which is preliminary data.</text>
</comment>
<dbReference type="SUPFAM" id="SSF49468">
    <property type="entry name" value="VHL"/>
    <property type="match status" value="1"/>
</dbReference>